<organism evidence="8 9">
    <name type="scientific">Streptomyces caelestis</name>
    <dbReference type="NCBI Taxonomy" id="36816"/>
    <lineage>
        <taxon>Bacteria</taxon>
        <taxon>Bacillati</taxon>
        <taxon>Actinomycetota</taxon>
        <taxon>Actinomycetes</taxon>
        <taxon>Kitasatosporales</taxon>
        <taxon>Streptomycetaceae</taxon>
        <taxon>Streptomyces</taxon>
    </lineage>
</organism>
<comment type="similarity">
    <text evidence="1 7">Belongs to the cytochrome P450 family.</text>
</comment>
<keyword evidence="9" id="KW-1185">Reference proteome</keyword>
<keyword evidence="3 7" id="KW-0479">Metal-binding</keyword>
<comment type="caution">
    <text evidence="8">The sequence shown here is derived from an EMBL/GenBank/DDBJ whole genome shotgun (WGS) entry which is preliminary data.</text>
</comment>
<dbReference type="PANTHER" id="PTHR46696">
    <property type="entry name" value="P450, PUTATIVE (EUROFUNG)-RELATED"/>
    <property type="match status" value="1"/>
</dbReference>
<evidence type="ECO:0000256" key="6">
    <source>
        <dbReference type="ARBA" id="ARBA00023033"/>
    </source>
</evidence>
<dbReference type="RefSeq" id="WP_078661952.1">
    <property type="nucleotide sequence ID" value="NZ_JBFBKA010000008.1"/>
</dbReference>
<accession>A0A0M9XA31</accession>
<dbReference type="InterPro" id="IPR001128">
    <property type="entry name" value="Cyt_P450"/>
</dbReference>
<dbReference type="CDD" id="cd11029">
    <property type="entry name" value="CYP107-like"/>
    <property type="match status" value="1"/>
</dbReference>
<dbReference type="AlphaFoldDB" id="A0A0M9XA31"/>
<evidence type="ECO:0000256" key="5">
    <source>
        <dbReference type="ARBA" id="ARBA00023004"/>
    </source>
</evidence>
<sequence>MELVEPRLTGHVPAPHELELARPLYRIDPLGGDFPGEGRALQALGPIVPVELPDPVAAWAVTRRSEADRLLTHPDMRKSPRYWRAYQDGLVPKDWPMLKILTAETMLVRDGEDHTRLRQPMQRAFTARRVEALRGRVEDITRELLDALAATSPGEQIDLRATFAFQLPVRVICELFGVDDDDMRRQLAVDTRLLISSTAPPGERLGAQAGIFSTMARLIASKRAVPGDDLTTALIGEFDGGRLSEEELAGTLFLMLIAGHETTQNLITNAIRRLLQHPDQLSLLLAPDLDEDPWPGVVEESLRYDAPAATTMFLYAARDVTVAGVTVRAGEPVMIHTAAIGRDDETFTHPHAFVAGRADAHRHRAFGHGAHHCLGAALARLEAHIALRALFERFTITPGEPLDRIGEVDSLSSNAPVRLLARVQER</sequence>
<keyword evidence="5 7" id="KW-0408">Iron</keyword>
<dbReference type="EMBL" id="LGCN01000074">
    <property type="protein sequence ID" value="KOT42755.1"/>
    <property type="molecule type" value="Genomic_DNA"/>
</dbReference>
<keyword evidence="4 7" id="KW-0560">Oxidoreductase</keyword>
<gene>
    <name evidence="8" type="ORF">ADK41_07250</name>
</gene>
<dbReference type="GO" id="GO:0016705">
    <property type="term" value="F:oxidoreductase activity, acting on paired donors, with incorporation or reduction of molecular oxygen"/>
    <property type="evidence" value="ECO:0007669"/>
    <property type="project" value="InterPro"/>
</dbReference>
<evidence type="ECO:0008006" key="10">
    <source>
        <dbReference type="Google" id="ProtNLM"/>
    </source>
</evidence>
<evidence type="ECO:0000256" key="4">
    <source>
        <dbReference type="ARBA" id="ARBA00023002"/>
    </source>
</evidence>
<keyword evidence="2 7" id="KW-0349">Heme</keyword>
<name>A0A0M9XA31_9ACTN</name>
<dbReference type="Pfam" id="PF00067">
    <property type="entry name" value="p450"/>
    <property type="match status" value="1"/>
</dbReference>
<proteinExistence type="inferred from homology"/>
<evidence type="ECO:0000256" key="7">
    <source>
        <dbReference type="RuleBase" id="RU000461"/>
    </source>
</evidence>
<dbReference type="PATRIC" id="fig|36816.3.peg.1553"/>
<protein>
    <recommendedName>
        <fullName evidence="10">Cytochrome P450</fullName>
    </recommendedName>
</protein>
<reference evidence="8 9" key="1">
    <citation type="submission" date="2015-07" db="EMBL/GenBank/DDBJ databases">
        <authorList>
            <person name="Noorani M."/>
        </authorList>
    </citation>
    <scope>NUCLEOTIDE SEQUENCE [LARGE SCALE GENOMIC DNA]</scope>
    <source>
        <strain evidence="8 9">NRRL B-24567</strain>
    </source>
</reference>
<dbReference type="FunFam" id="1.10.630.10:FF:000018">
    <property type="entry name" value="Cytochrome P450 monooxygenase"/>
    <property type="match status" value="1"/>
</dbReference>
<evidence type="ECO:0000256" key="2">
    <source>
        <dbReference type="ARBA" id="ARBA00022617"/>
    </source>
</evidence>
<evidence type="ECO:0000313" key="9">
    <source>
        <dbReference type="Proteomes" id="UP000037773"/>
    </source>
</evidence>
<dbReference type="Proteomes" id="UP000037773">
    <property type="component" value="Unassembled WGS sequence"/>
</dbReference>
<dbReference type="PANTHER" id="PTHR46696:SF1">
    <property type="entry name" value="CYTOCHROME P450 YJIB-RELATED"/>
    <property type="match status" value="1"/>
</dbReference>
<evidence type="ECO:0000313" key="8">
    <source>
        <dbReference type="EMBL" id="KOT42755.1"/>
    </source>
</evidence>
<dbReference type="GO" id="GO:0005506">
    <property type="term" value="F:iron ion binding"/>
    <property type="evidence" value="ECO:0007669"/>
    <property type="project" value="InterPro"/>
</dbReference>
<dbReference type="GO" id="GO:0004497">
    <property type="term" value="F:monooxygenase activity"/>
    <property type="evidence" value="ECO:0007669"/>
    <property type="project" value="UniProtKB-KW"/>
</dbReference>
<dbReference type="InterPro" id="IPR036396">
    <property type="entry name" value="Cyt_P450_sf"/>
</dbReference>
<dbReference type="Gene3D" id="1.10.630.10">
    <property type="entry name" value="Cytochrome P450"/>
    <property type="match status" value="1"/>
</dbReference>
<dbReference type="PROSITE" id="PS00086">
    <property type="entry name" value="CYTOCHROME_P450"/>
    <property type="match status" value="1"/>
</dbReference>
<keyword evidence="6 7" id="KW-0503">Monooxygenase</keyword>
<dbReference type="InterPro" id="IPR002397">
    <property type="entry name" value="Cyt_P450_B"/>
</dbReference>
<evidence type="ECO:0000256" key="3">
    <source>
        <dbReference type="ARBA" id="ARBA00022723"/>
    </source>
</evidence>
<dbReference type="PRINTS" id="PR00359">
    <property type="entry name" value="BP450"/>
</dbReference>
<dbReference type="PRINTS" id="PR00385">
    <property type="entry name" value="P450"/>
</dbReference>
<dbReference type="GO" id="GO:0020037">
    <property type="term" value="F:heme binding"/>
    <property type="evidence" value="ECO:0007669"/>
    <property type="project" value="InterPro"/>
</dbReference>
<evidence type="ECO:0000256" key="1">
    <source>
        <dbReference type="ARBA" id="ARBA00010617"/>
    </source>
</evidence>
<dbReference type="SUPFAM" id="SSF48264">
    <property type="entry name" value="Cytochrome P450"/>
    <property type="match status" value="1"/>
</dbReference>
<dbReference type="InterPro" id="IPR017972">
    <property type="entry name" value="Cyt_P450_CS"/>
</dbReference>